<dbReference type="KEGG" id="mets:DK389_06845"/>
<evidence type="ECO:0000313" key="4">
    <source>
        <dbReference type="Proteomes" id="UP000245926"/>
    </source>
</evidence>
<dbReference type="RefSeq" id="WP_109888333.1">
    <property type="nucleotide sequence ID" value="NZ_CP029550.1"/>
</dbReference>
<dbReference type="Pfam" id="PF13523">
    <property type="entry name" value="Acetyltransf_8"/>
    <property type="match status" value="1"/>
</dbReference>
<dbReference type="SUPFAM" id="SSF55729">
    <property type="entry name" value="Acyl-CoA N-acyltransferases (Nat)"/>
    <property type="match status" value="1"/>
</dbReference>
<dbReference type="SMART" id="SM01006">
    <property type="entry name" value="AlcB"/>
    <property type="match status" value="1"/>
</dbReference>
<evidence type="ECO:0000259" key="2">
    <source>
        <dbReference type="SMART" id="SM01006"/>
    </source>
</evidence>
<dbReference type="InterPro" id="IPR016181">
    <property type="entry name" value="Acyl_CoA_acyltransferase"/>
</dbReference>
<sequence>MTLRARFDAFAGMALDGWTGTSRHWPTGGDAIAVESIPSDPHAARLRAVRGGEIVAEAQIHTVADGEEAMLALTGPEGRHPADTPLVACLIEAAFQRCPDARRLRVAGLGGAPALVALAADGRASPGSAAPDALVERSGFYQLPLLWLRPETRAAHPQIRSAFGPEDRLPPLRPPQPNGVMYRRWLPHLGTTLSFRAIDRRVDLVLFHQWMNQPRVSYYWELARSETELDRYLADQEADPHLFGVIGSFNDVPVGYFEFYWAKEDRLGPYYDAEDHDRGWHGLIGNPDHLGRPKTLAWFKAVTHYLFLDEPRTRRIMGEPRASHRKMLSYCADAAYETIKEFDFPHKRAALVCCERERFFREVPL</sequence>
<dbReference type="Gene3D" id="3.40.630.30">
    <property type="match status" value="1"/>
</dbReference>
<dbReference type="AlphaFoldDB" id="A0A2U8W2H9"/>
<proteinExistence type="predicted"/>
<evidence type="ECO:0000256" key="1">
    <source>
        <dbReference type="ARBA" id="ARBA00004924"/>
    </source>
</evidence>
<comment type="pathway">
    <text evidence="1">Siderophore biosynthesis.</text>
</comment>
<dbReference type="GO" id="GO:0016410">
    <property type="term" value="F:N-acyltransferase activity"/>
    <property type="evidence" value="ECO:0007669"/>
    <property type="project" value="TreeGrafter"/>
</dbReference>
<dbReference type="PANTHER" id="PTHR31438:SF1">
    <property type="entry name" value="LYSINE N-ACYLTRANSFERASE C17G9.06C-RELATED"/>
    <property type="match status" value="1"/>
</dbReference>
<dbReference type="GO" id="GO:0019290">
    <property type="term" value="P:siderophore biosynthetic process"/>
    <property type="evidence" value="ECO:0007669"/>
    <property type="project" value="InterPro"/>
</dbReference>
<evidence type="ECO:0000313" key="3">
    <source>
        <dbReference type="EMBL" id="AWN40304.1"/>
    </source>
</evidence>
<keyword evidence="3" id="KW-0808">Transferase</keyword>
<keyword evidence="4" id="KW-1185">Reference proteome</keyword>
<organism evidence="3 4">
    <name type="scientific">Methylobacterium durans</name>
    <dbReference type="NCBI Taxonomy" id="2202825"/>
    <lineage>
        <taxon>Bacteria</taxon>
        <taxon>Pseudomonadati</taxon>
        <taxon>Pseudomonadota</taxon>
        <taxon>Alphaproteobacteria</taxon>
        <taxon>Hyphomicrobiales</taxon>
        <taxon>Methylobacteriaceae</taxon>
        <taxon>Methylobacterium</taxon>
    </lineage>
</organism>
<name>A0A2U8W2H9_9HYPH</name>
<gene>
    <name evidence="3" type="ORF">DK389_06845</name>
</gene>
<dbReference type="OrthoDB" id="9087497at2"/>
<reference evidence="4" key="1">
    <citation type="submission" date="2018-05" db="EMBL/GenBank/DDBJ databases">
        <title>Complete Genome Sequence of Methylobacterium sp. 17SD2-17.</title>
        <authorList>
            <person name="Srinivasan S."/>
        </authorList>
    </citation>
    <scope>NUCLEOTIDE SEQUENCE [LARGE SCALE GENOMIC DNA]</scope>
    <source>
        <strain evidence="4">17SD2-17</strain>
    </source>
</reference>
<feature type="domain" description="Acyltransferase MbtK/IucB-like conserved" evidence="2">
    <location>
        <begin position="196"/>
        <end position="243"/>
    </location>
</feature>
<accession>A0A2U8W2H9</accession>
<dbReference type="InterPro" id="IPR019432">
    <property type="entry name" value="Acyltransferase_MbtK/IucB-like"/>
</dbReference>
<dbReference type="PANTHER" id="PTHR31438">
    <property type="entry name" value="LYSINE N-ACYLTRANSFERASE C17G9.06C-RELATED"/>
    <property type="match status" value="1"/>
</dbReference>
<dbReference type="EMBL" id="CP029550">
    <property type="protein sequence ID" value="AWN40304.1"/>
    <property type="molecule type" value="Genomic_DNA"/>
</dbReference>
<dbReference type="Proteomes" id="UP000245926">
    <property type="component" value="Chromosome"/>
</dbReference>
<protein>
    <submittedName>
        <fullName evidence="3">N-acetyltransferase</fullName>
    </submittedName>
</protein>